<keyword evidence="4" id="KW-0812">Transmembrane</keyword>
<accession>A0A0C9UME3</accession>
<dbReference type="HOGENOM" id="CLU_059042_1_0_1"/>
<feature type="non-terminal residue" evidence="6">
    <location>
        <position position="1"/>
    </location>
</feature>
<keyword evidence="4" id="KW-1133">Transmembrane helix</keyword>
<feature type="transmembrane region" description="Helical" evidence="4">
    <location>
        <begin position="223"/>
        <end position="245"/>
    </location>
</feature>
<dbReference type="Proteomes" id="UP000054279">
    <property type="component" value="Unassembled WGS sequence"/>
</dbReference>
<reference evidence="6 7" key="1">
    <citation type="submission" date="2014-06" db="EMBL/GenBank/DDBJ databases">
        <title>Evolutionary Origins and Diversification of the Mycorrhizal Mutualists.</title>
        <authorList>
            <consortium name="DOE Joint Genome Institute"/>
            <consortium name="Mycorrhizal Genomics Consortium"/>
            <person name="Kohler A."/>
            <person name="Kuo A."/>
            <person name="Nagy L.G."/>
            <person name="Floudas D."/>
            <person name="Copeland A."/>
            <person name="Barry K.W."/>
            <person name="Cichocki N."/>
            <person name="Veneault-Fourrey C."/>
            <person name="LaButti K."/>
            <person name="Lindquist E.A."/>
            <person name="Lipzen A."/>
            <person name="Lundell T."/>
            <person name="Morin E."/>
            <person name="Murat C."/>
            <person name="Riley R."/>
            <person name="Ohm R."/>
            <person name="Sun H."/>
            <person name="Tunlid A."/>
            <person name="Henrissat B."/>
            <person name="Grigoriev I.V."/>
            <person name="Hibbett D.S."/>
            <person name="Martin F."/>
        </authorList>
    </citation>
    <scope>NUCLEOTIDE SEQUENCE [LARGE SCALE GENOMIC DNA]</scope>
    <source>
        <strain evidence="6 7">SS14</strain>
    </source>
</reference>
<dbReference type="OrthoDB" id="5945905at2759"/>
<keyword evidence="2" id="KW-0479">Metal-binding</keyword>
<dbReference type="InterPro" id="IPR027806">
    <property type="entry name" value="HARBI1_dom"/>
</dbReference>
<gene>
    <name evidence="6" type="ORF">M422DRAFT_179943</name>
</gene>
<dbReference type="EMBL" id="KN837182">
    <property type="protein sequence ID" value="KIJ36019.1"/>
    <property type="molecule type" value="Genomic_DNA"/>
</dbReference>
<keyword evidence="7" id="KW-1185">Reference proteome</keyword>
<dbReference type="Pfam" id="PF13359">
    <property type="entry name" value="DDE_Tnp_4"/>
    <property type="match status" value="1"/>
</dbReference>
<keyword evidence="4" id="KW-0472">Membrane</keyword>
<evidence type="ECO:0000259" key="5">
    <source>
        <dbReference type="Pfam" id="PF13359"/>
    </source>
</evidence>
<comment type="cofactor">
    <cofactor evidence="1">
        <name>a divalent metal cation</name>
        <dbReference type="ChEBI" id="CHEBI:60240"/>
    </cofactor>
</comment>
<feature type="region of interest" description="Disordered" evidence="3">
    <location>
        <begin position="290"/>
        <end position="312"/>
    </location>
</feature>
<evidence type="ECO:0000256" key="1">
    <source>
        <dbReference type="ARBA" id="ARBA00001968"/>
    </source>
</evidence>
<sequence length="312" mass="36157">ITALCMLLRRLTFPARLADVEMQFGWEKSRFSRISQLTAMYIWTRWKHLLRFDPTRLTREKLASFARSFKAKGSPLGFIAALIDGTLQKNARPVRNQRLVYNGWKRIHCLKYHVLISPDGLVIHVYGPVDGRRHDEMVFKESGLLELLQKHFWTPTGEQLYIYGDPAYSVGPHVMSPYKGAGITPEQQAFNTAMSRVREPVEWLFKEVAQQFTFLDFARSQKILLSACGLYYLVALLMCNAHTILHYPQIPQYFACPPPTLQEYFTGGPIEDPDMNTWCMDSVWEECEVPGDEDIEMENEMDDKMDEETDKE</sequence>
<evidence type="ECO:0000313" key="7">
    <source>
        <dbReference type="Proteomes" id="UP000054279"/>
    </source>
</evidence>
<proteinExistence type="predicted"/>
<evidence type="ECO:0000256" key="2">
    <source>
        <dbReference type="ARBA" id="ARBA00022723"/>
    </source>
</evidence>
<organism evidence="6 7">
    <name type="scientific">Sphaerobolus stellatus (strain SS14)</name>
    <dbReference type="NCBI Taxonomy" id="990650"/>
    <lineage>
        <taxon>Eukaryota</taxon>
        <taxon>Fungi</taxon>
        <taxon>Dikarya</taxon>
        <taxon>Basidiomycota</taxon>
        <taxon>Agaricomycotina</taxon>
        <taxon>Agaricomycetes</taxon>
        <taxon>Phallomycetidae</taxon>
        <taxon>Geastrales</taxon>
        <taxon>Sphaerobolaceae</taxon>
        <taxon>Sphaerobolus</taxon>
    </lineage>
</organism>
<evidence type="ECO:0000313" key="6">
    <source>
        <dbReference type="EMBL" id="KIJ36019.1"/>
    </source>
</evidence>
<protein>
    <recommendedName>
        <fullName evidence="5">DDE Tnp4 domain-containing protein</fullName>
    </recommendedName>
</protein>
<evidence type="ECO:0000256" key="3">
    <source>
        <dbReference type="SAM" id="MobiDB-lite"/>
    </source>
</evidence>
<feature type="domain" description="DDE Tnp4" evidence="5">
    <location>
        <begin position="83"/>
        <end position="239"/>
    </location>
</feature>
<dbReference type="AlphaFoldDB" id="A0A0C9UME3"/>
<name>A0A0C9UME3_SPHS4</name>
<dbReference type="GO" id="GO:0046872">
    <property type="term" value="F:metal ion binding"/>
    <property type="evidence" value="ECO:0007669"/>
    <property type="project" value="UniProtKB-KW"/>
</dbReference>
<evidence type="ECO:0000256" key="4">
    <source>
        <dbReference type="SAM" id="Phobius"/>
    </source>
</evidence>